<dbReference type="PANTHER" id="PTHR34848:SF1">
    <property type="entry name" value="BIFUNCTIONAL ADENOSYLCOBALAMIN BIOSYNTHESIS PROTEIN COBU"/>
    <property type="match status" value="1"/>
</dbReference>
<sequence>MGSVVWSYAPGCKMAEDKMKMAAQSDTMSGMQGCIFVLGGARSGKSRFAENLFPQWPAPWTYLATCQPHDGEMTERVAHHRSRRGTGWHTVEEPLDLPMALDAAGTSPVLVDCLTLWLTNLMLAEHDIAAATRALLAALRRRAGPTVLVSNEVGQGIVPDNALARRFRDEAGWLHQSVARDVARVVFVVAGLPMEMK</sequence>
<feature type="binding site" evidence="16">
    <location>
        <position position="112"/>
    </location>
    <ligand>
        <name>GTP</name>
        <dbReference type="ChEBI" id="CHEBI:37565"/>
    </ligand>
</feature>
<evidence type="ECO:0000256" key="16">
    <source>
        <dbReference type="PIRSR" id="PIRSR006135-2"/>
    </source>
</evidence>
<dbReference type="EC" id="2.7.1.156" evidence="14"/>
<feature type="binding site" evidence="16">
    <location>
        <position position="92"/>
    </location>
    <ligand>
        <name>GTP</name>
        <dbReference type="ChEBI" id="CHEBI:37565"/>
    </ligand>
</feature>
<dbReference type="UniPathway" id="UPA00148">
    <property type="reaction ID" value="UER00236"/>
</dbReference>
<evidence type="ECO:0000256" key="13">
    <source>
        <dbReference type="ARBA" id="ARBA00023134"/>
    </source>
</evidence>
<keyword evidence="10 14" id="KW-0547">Nucleotide-binding</keyword>
<dbReference type="AlphaFoldDB" id="A0A0D6PZ62"/>
<evidence type="ECO:0000256" key="11">
    <source>
        <dbReference type="ARBA" id="ARBA00022777"/>
    </source>
</evidence>
<dbReference type="GO" id="GO:0005525">
    <property type="term" value="F:GTP binding"/>
    <property type="evidence" value="ECO:0007669"/>
    <property type="project" value="UniProtKB-UniRule"/>
</dbReference>
<evidence type="ECO:0000256" key="1">
    <source>
        <dbReference type="ARBA" id="ARBA00000312"/>
    </source>
</evidence>
<evidence type="ECO:0000256" key="12">
    <source>
        <dbReference type="ARBA" id="ARBA00022840"/>
    </source>
</evidence>
<dbReference type="EC" id="2.7.7.62" evidence="14"/>
<keyword evidence="8 14" id="KW-0169">Cobalamin biosynthesis</keyword>
<evidence type="ECO:0000256" key="14">
    <source>
        <dbReference type="PIRNR" id="PIRNR006135"/>
    </source>
</evidence>
<dbReference type="InterPro" id="IPR027417">
    <property type="entry name" value="P-loop_NTPase"/>
</dbReference>
<evidence type="ECO:0000256" key="8">
    <source>
        <dbReference type="ARBA" id="ARBA00022573"/>
    </source>
</evidence>
<dbReference type="NCBIfam" id="NF004469">
    <property type="entry name" value="PRK05800.1"/>
    <property type="match status" value="1"/>
</dbReference>
<reference evidence="17 18" key="1">
    <citation type="submission" date="2012-11" db="EMBL/GenBank/DDBJ databases">
        <title>Whole genome sequence of Gluconacetobacter europaeus NBRC3261.</title>
        <authorList>
            <person name="Azuma Y."/>
            <person name="Higashiura N."/>
            <person name="Hirakawa H."/>
            <person name="Matsushita K."/>
        </authorList>
    </citation>
    <scope>NUCLEOTIDE SEQUENCE [LARGE SCALE GENOMIC DNA]</scope>
    <source>
        <strain evidence="17 18">NBRC 3261</strain>
    </source>
</reference>
<comment type="catalytic activity">
    <reaction evidence="3">
        <text>adenosylcob(III)inamide + GTP = adenosylcob(III)inamide phosphate + GDP + H(+)</text>
        <dbReference type="Rhea" id="RHEA:15765"/>
        <dbReference type="ChEBI" id="CHEBI:2480"/>
        <dbReference type="ChEBI" id="CHEBI:15378"/>
        <dbReference type="ChEBI" id="CHEBI:37565"/>
        <dbReference type="ChEBI" id="CHEBI:58189"/>
        <dbReference type="ChEBI" id="CHEBI:58502"/>
        <dbReference type="EC" id="2.7.1.156"/>
    </reaction>
</comment>
<comment type="function">
    <text evidence="4 14">Catalyzes ATP-dependent phosphorylation of adenosylcobinamide and addition of GMP to adenosylcobinamide phosphate.</text>
</comment>
<comment type="caution">
    <text evidence="17">The sequence shown here is derived from an EMBL/GenBank/DDBJ whole genome shotgun (WGS) entry which is preliminary data.</text>
</comment>
<evidence type="ECO:0000256" key="7">
    <source>
        <dbReference type="ARBA" id="ARBA00007490"/>
    </source>
</evidence>
<keyword evidence="9 14" id="KW-0808">Transferase</keyword>
<dbReference type="GO" id="GO:0043752">
    <property type="term" value="F:adenosylcobinamide kinase activity"/>
    <property type="evidence" value="ECO:0007669"/>
    <property type="project" value="UniProtKB-EC"/>
</dbReference>
<proteinExistence type="inferred from homology"/>
<feature type="binding site" evidence="16">
    <location>
        <begin position="39"/>
        <end position="46"/>
    </location>
    <ligand>
        <name>GTP</name>
        <dbReference type="ChEBI" id="CHEBI:37565"/>
    </ligand>
</feature>
<dbReference type="GO" id="GO:0005524">
    <property type="term" value="F:ATP binding"/>
    <property type="evidence" value="ECO:0007669"/>
    <property type="project" value="UniProtKB-UniRule"/>
</dbReference>
<dbReference type="SUPFAM" id="SSF52540">
    <property type="entry name" value="P-loop containing nucleoside triphosphate hydrolases"/>
    <property type="match status" value="1"/>
</dbReference>
<keyword evidence="11 14" id="KW-0418">Kinase</keyword>
<name>A0A0D6PZ62_KOMEU</name>
<dbReference type="EMBL" id="BANI01000078">
    <property type="protein sequence ID" value="GAN96612.1"/>
    <property type="molecule type" value="Genomic_DNA"/>
</dbReference>
<comment type="pathway">
    <text evidence="6 14">Cofactor biosynthesis; adenosylcobalamin biosynthesis; adenosylcobalamin from cob(II)yrinate a,c-diamide: step 5/7.</text>
</comment>
<evidence type="ECO:0000256" key="10">
    <source>
        <dbReference type="ARBA" id="ARBA00022741"/>
    </source>
</evidence>
<accession>A0A0D6PZ62</accession>
<evidence type="ECO:0000256" key="4">
    <source>
        <dbReference type="ARBA" id="ARBA00003889"/>
    </source>
</evidence>
<gene>
    <name evidence="17" type="ORF">Geu3261_0085_008</name>
</gene>
<comment type="similarity">
    <text evidence="7 14">Belongs to the CobU/CobP family.</text>
</comment>
<evidence type="ECO:0000256" key="2">
    <source>
        <dbReference type="ARBA" id="ARBA00000711"/>
    </source>
</evidence>
<keyword evidence="12 14" id="KW-0067">ATP-binding</keyword>
<evidence type="ECO:0000313" key="18">
    <source>
        <dbReference type="Proteomes" id="UP000032675"/>
    </source>
</evidence>
<organism evidence="17 18">
    <name type="scientific">Komagataeibacter europaeus NBRC 3261</name>
    <dbReference type="NCBI Taxonomy" id="1234669"/>
    <lineage>
        <taxon>Bacteria</taxon>
        <taxon>Pseudomonadati</taxon>
        <taxon>Pseudomonadota</taxon>
        <taxon>Alphaproteobacteria</taxon>
        <taxon>Acetobacterales</taxon>
        <taxon>Acetobacteraceae</taxon>
        <taxon>Komagataeibacter</taxon>
    </lineage>
</organism>
<feature type="binding site" evidence="16">
    <location>
        <begin position="81"/>
        <end position="84"/>
    </location>
    <ligand>
        <name>GTP</name>
        <dbReference type="ChEBI" id="CHEBI:37565"/>
    </ligand>
</feature>
<evidence type="ECO:0000256" key="15">
    <source>
        <dbReference type="PIRSR" id="PIRSR006135-1"/>
    </source>
</evidence>
<evidence type="ECO:0000313" key="17">
    <source>
        <dbReference type="EMBL" id="GAN96612.1"/>
    </source>
</evidence>
<feature type="active site" description="GMP-histidine intermediate" evidence="15">
    <location>
        <position position="80"/>
    </location>
</feature>
<dbReference type="GO" id="GO:0009236">
    <property type="term" value="P:cobalamin biosynthetic process"/>
    <property type="evidence" value="ECO:0007669"/>
    <property type="project" value="UniProtKB-UniRule"/>
</dbReference>
<protein>
    <recommendedName>
        <fullName evidence="14">Bifunctional adenosylcobalamin biosynthesis protein</fullName>
        <ecNumber evidence="14">2.7.1.156</ecNumber>
        <ecNumber evidence="14">2.7.7.62</ecNumber>
    </recommendedName>
</protein>
<evidence type="ECO:0000256" key="6">
    <source>
        <dbReference type="ARBA" id="ARBA00005159"/>
    </source>
</evidence>
<dbReference type="Proteomes" id="UP000032675">
    <property type="component" value="Unassembled WGS sequence"/>
</dbReference>
<dbReference type="PIRSF" id="PIRSF006135">
    <property type="entry name" value="CobU"/>
    <property type="match status" value="1"/>
</dbReference>
<comment type="catalytic activity">
    <reaction evidence="2 14">
        <text>adenosylcob(III)inamide phosphate + GTP + H(+) = adenosylcob(III)inamide-GDP + diphosphate</text>
        <dbReference type="Rhea" id="RHEA:22712"/>
        <dbReference type="ChEBI" id="CHEBI:15378"/>
        <dbReference type="ChEBI" id="CHEBI:33019"/>
        <dbReference type="ChEBI" id="CHEBI:37565"/>
        <dbReference type="ChEBI" id="CHEBI:58502"/>
        <dbReference type="ChEBI" id="CHEBI:60487"/>
        <dbReference type="EC" id="2.7.7.62"/>
    </reaction>
</comment>
<evidence type="ECO:0000256" key="3">
    <source>
        <dbReference type="ARBA" id="ARBA00001522"/>
    </source>
</evidence>
<dbReference type="InterPro" id="IPR003203">
    <property type="entry name" value="CobU/CobP"/>
</dbReference>
<dbReference type="RefSeq" id="WP_052957786.1">
    <property type="nucleotide sequence ID" value="NZ_BANI01000078.1"/>
</dbReference>
<evidence type="ECO:0000256" key="9">
    <source>
        <dbReference type="ARBA" id="ARBA00022679"/>
    </source>
</evidence>
<dbReference type="CDD" id="cd00544">
    <property type="entry name" value="CobU"/>
    <property type="match status" value="1"/>
</dbReference>
<comment type="pathway">
    <text evidence="5 14">Cofactor biosynthesis; adenosylcobalamin biosynthesis; adenosylcobalamin from cob(II)yrinate a,c-diamide: step 6/7.</text>
</comment>
<dbReference type="PANTHER" id="PTHR34848">
    <property type="match status" value="1"/>
</dbReference>
<comment type="catalytic activity">
    <reaction evidence="1 14">
        <text>adenosylcob(III)inamide + ATP = adenosylcob(III)inamide phosphate + ADP + H(+)</text>
        <dbReference type="Rhea" id="RHEA:15769"/>
        <dbReference type="ChEBI" id="CHEBI:2480"/>
        <dbReference type="ChEBI" id="CHEBI:15378"/>
        <dbReference type="ChEBI" id="CHEBI:30616"/>
        <dbReference type="ChEBI" id="CHEBI:58502"/>
        <dbReference type="ChEBI" id="CHEBI:456216"/>
        <dbReference type="EC" id="2.7.1.156"/>
    </reaction>
</comment>
<evidence type="ECO:0000256" key="5">
    <source>
        <dbReference type="ARBA" id="ARBA00004692"/>
    </source>
</evidence>
<keyword evidence="13 14" id="KW-0342">GTP-binding</keyword>
<dbReference type="Pfam" id="PF02283">
    <property type="entry name" value="CobU"/>
    <property type="match status" value="1"/>
</dbReference>
<dbReference type="Gene3D" id="3.40.50.300">
    <property type="entry name" value="P-loop containing nucleotide triphosphate hydrolases"/>
    <property type="match status" value="1"/>
</dbReference>
<dbReference type="GO" id="GO:0008820">
    <property type="term" value="F:cobinamide phosphate guanylyltransferase activity"/>
    <property type="evidence" value="ECO:0007669"/>
    <property type="project" value="UniProtKB-UniRule"/>
</dbReference>